<dbReference type="OrthoDB" id="5498228at2"/>
<dbReference type="Gene3D" id="3.40.50.280">
    <property type="entry name" value="Cobalamin-binding domain"/>
    <property type="match status" value="1"/>
</dbReference>
<proteinExistence type="predicted"/>
<protein>
    <recommendedName>
        <fullName evidence="1">B12-binding domain-containing protein</fullName>
    </recommendedName>
</protein>
<name>A0A2T4JSE9_9RHOB</name>
<evidence type="ECO:0000313" key="2">
    <source>
        <dbReference type="EMBL" id="PTE20842.1"/>
    </source>
</evidence>
<dbReference type="InterPro" id="IPR036724">
    <property type="entry name" value="Cobalamin-bd_sf"/>
</dbReference>
<reference evidence="2 3" key="1">
    <citation type="submission" date="2018-03" db="EMBL/GenBank/DDBJ databases">
        <title>Cereibacter changlensis.</title>
        <authorList>
            <person name="Meyer T.E."/>
            <person name="Miller S."/>
            <person name="Lodha T."/>
            <person name="Gandham S."/>
            <person name="Chintalapati S."/>
            <person name="Chintalapati V.R."/>
        </authorList>
    </citation>
    <scope>NUCLEOTIDE SEQUENCE [LARGE SCALE GENOMIC DNA]</scope>
    <source>
        <strain evidence="2 3">JA139</strain>
    </source>
</reference>
<evidence type="ECO:0000313" key="3">
    <source>
        <dbReference type="Proteomes" id="UP000241010"/>
    </source>
</evidence>
<dbReference type="SUPFAM" id="SSF52242">
    <property type="entry name" value="Cobalamin (vitamin B12)-binding domain"/>
    <property type="match status" value="1"/>
</dbReference>
<gene>
    <name evidence="2" type="ORF">C5F48_15290</name>
</gene>
<dbReference type="RefSeq" id="WP_107664760.1">
    <property type="nucleotide sequence ID" value="NZ_PZKG01000079.1"/>
</dbReference>
<keyword evidence="3" id="KW-1185">Reference proteome</keyword>
<comment type="caution">
    <text evidence="2">The sequence shown here is derived from an EMBL/GenBank/DDBJ whole genome shotgun (WGS) entry which is preliminary data.</text>
</comment>
<accession>A0A2T4JSE9</accession>
<sequence length="267" mass="27968">MHDGQHRAMTDRAGAAPSALTHFAAEVVSRLVTRDVAAPPVLREALVLQLMAAVRSFDPRPLALLKAELRRARIGPAALADLYIPEVAQRLGQGWHEDSASFAEVSIGAARLQAILRGLAEGWTADDGGARDGPTALVLMPPGEQHTLGAMLATSRLRRAGVSVCLRIGPEVSELRALFARRGFDAVLLSVATTDKLEVCGKLVKTVKDFSGNRVPVAVGGAALVGNGEASPWLGADLGADIVTSDLDVALQVCGLTAGPIRARQRA</sequence>
<dbReference type="InterPro" id="IPR006158">
    <property type="entry name" value="Cobalamin-bd"/>
</dbReference>
<dbReference type="GO" id="GO:0031419">
    <property type="term" value="F:cobalamin binding"/>
    <property type="evidence" value="ECO:0007669"/>
    <property type="project" value="InterPro"/>
</dbReference>
<dbReference type="EMBL" id="PZKG01000079">
    <property type="protein sequence ID" value="PTE20842.1"/>
    <property type="molecule type" value="Genomic_DNA"/>
</dbReference>
<dbReference type="PROSITE" id="PS51332">
    <property type="entry name" value="B12_BINDING"/>
    <property type="match status" value="1"/>
</dbReference>
<dbReference type="AlphaFoldDB" id="A0A2T4JSE9"/>
<organism evidence="2 3">
    <name type="scientific">Cereibacter changlensis JA139</name>
    <dbReference type="NCBI Taxonomy" id="1188249"/>
    <lineage>
        <taxon>Bacteria</taxon>
        <taxon>Pseudomonadati</taxon>
        <taxon>Pseudomonadota</taxon>
        <taxon>Alphaproteobacteria</taxon>
        <taxon>Rhodobacterales</taxon>
        <taxon>Paracoccaceae</taxon>
        <taxon>Cereibacter</taxon>
    </lineage>
</organism>
<dbReference type="Proteomes" id="UP000241010">
    <property type="component" value="Unassembled WGS sequence"/>
</dbReference>
<dbReference type="GO" id="GO:0046872">
    <property type="term" value="F:metal ion binding"/>
    <property type="evidence" value="ECO:0007669"/>
    <property type="project" value="InterPro"/>
</dbReference>
<feature type="domain" description="B12-binding" evidence="1">
    <location>
        <begin position="133"/>
        <end position="264"/>
    </location>
</feature>
<evidence type="ECO:0000259" key="1">
    <source>
        <dbReference type="PROSITE" id="PS51332"/>
    </source>
</evidence>
<dbReference type="CDD" id="cd02065">
    <property type="entry name" value="B12-binding_like"/>
    <property type="match status" value="1"/>
</dbReference>